<evidence type="ECO:0000256" key="1">
    <source>
        <dbReference type="SAM" id="MobiDB-lite"/>
    </source>
</evidence>
<feature type="compositionally biased region" description="Polar residues" evidence="1">
    <location>
        <begin position="363"/>
        <end position="376"/>
    </location>
</feature>
<reference evidence="2 3" key="1">
    <citation type="journal article" date="2011" name="Genome Biol.">
        <title>Comparative genome sequence analysis underscores mycoparasitism as the ancestral life style of Trichoderma.</title>
        <authorList>
            <person name="Kubicek C.P."/>
            <person name="Herrera-Estrella A."/>
            <person name="Seidl-Seiboth V."/>
            <person name="Martinez D.A."/>
            <person name="Druzhinina I.S."/>
            <person name="Thon M."/>
            <person name="Zeilinger S."/>
            <person name="Casas-Flores S."/>
            <person name="Horwitz B.A."/>
            <person name="Mukherjee P.K."/>
            <person name="Mukherjee M."/>
            <person name="Kredics L."/>
            <person name="Alcaraz L.D."/>
            <person name="Aerts A."/>
            <person name="Antal Z."/>
            <person name="Atanasova L."/>
            <person name="Cervantes-Badillo M.G."/>
            <person name="Challacombe J."/>
            <person name="Chertkov O."/>
            <person name="McCluskey K."/>
            <person name="Coulpier F."/>
            <person name="Deshpande N."/>
            <person name="von Doehren H."/>
            <person name="Ebbole D.J."/>
            <person name="Esquivel-Naranjo E.U."/>
            <person name="Fekete E."/>
            <person name="Flipphi M."/>
            <person name="Glaser F."/>
            <person name="Gomez-Rodriguez E.Y."/>
            <person name="Gruber S."/>
            <person name="Han C."/>
            <person name="Henrissat B."/>
            <person name="Hermosa R."/>
            <person name="Hernandez-Onate M."/>
            <person name="Karaffa L."/>
            <person name="Kosti I."/>
            <person name="Le Crom S."/>
            <person name="Lindquist E."/>
            <person name="Lucas S."/>
            <person name="Luebeck M."/>
            <person name="Luebeck P.S."/>
            <person name="Margeot A."/>
            <person name="Metz B."/>
            <person name="Misra M."/>
            <person name="Nevalainen H."/>
            <person name="Omann M."/>
            <person name="Packer N."/>
            <person name="Perrone G."/>
            <person name="Uresti-Rivera E.E."/>
            <person name="Salamov A."/>
            <person name="Schmoll M."/>
            <person name="Seiboth B."/>
            <person name="Shapiro H."/>
            <person name="Sukno S."/>
            <person name="Tamayo-Ramos J.A."/>
            <person name="Tisch D."/>
            <person name="Wiest A."/>
            <person name="Wilkinson H.H."/>
            <person name="Zhang M."/>
            <person name="Coutinho P.M."/>
            <person name="Kenerley C.M."/>
            <person name="Monte E."/>
            <person name="Baker S.E."/>
            <person name="Grigoriev I.V."/>
        </authorList>
    </citation>
    <scope>NUCLEOTIDE SEQUENCE [LARGE SCALE GENOMIC DNA]</scope>
    <source>
        <strain evidence="3">ATCC 20476 / IMI 206040</strain>
    </source>
</reference>
<proteinExistence type="predicted"/>
<feature type="compositionally biased region" description="Low complexity" evidence="1">
    <location>
        <begin position="110"/>
        <end position="121"/>
    </location>
</feature>
<name>G9P1P2_HYPAI</name>
<dbReference type="OrthoDB" id="5404004at2759"/>
<dbReference type="EMBL" id="ABDG02000026">
    <property type="protein sequence ID" value="EHK43374.1"/>
    <property type="molecule type" value="Genomic_DNA"/>
</dbReference>
<dbReference type="AlphaFoldDB" id="G9P1P2"/>
<feature type="compositionally biased region" description="Polar residues" evidence="1">
    <location>
        <begin position="187"/>
        <end position="216"/>
    </location>
</feature>
<dbReference type="GeneID" id="25779742"/>
<feature type="compositionally biased region" description="Basic and acidic residues" evidence="1">
    <location>
        <begin position="378"/>
        <end position="390"/>
    </location>
</feature>
<feature type="region of interest" description="Disordered" evidence="1">
    <location>
        <begin position="588"/>
        <end position="666"/>
    </location>
</feature>
<feature type="region of interest" description="Disordered" evidence="1">
    <location>
        <begin position="723"/>
        <end position="759"/>
    </location>
</feature>
<dbReference type="Proteomes" id="UP000005426">
    <property type="component" value="Unassembled WGS sequence"/>
</dbReference>
<comment type="caution">
    <text evidence="2">The sequence shown here is derived from an EMBL/GenBank/DDBJ whole genome shotgun (WGS) entry which is preliminary data.</text>
</comment>
<feature type="region of interest" description="Disordered" evidence="1">
    <location>
        <begin position="142"/>
        <end position="332"/>
    </location>
</feature>
<evidence type="ECO:0000313" key="2">
    <source>
        <dbReference type="EMBL" id="EHK43374.1"/>
    </source>
</evidence>
<protein>
    <submittedName>
        <fullName evidence="2">Uncharacterized protein</fullName>
    </submittedName>
</protein>
<feature type="compositionally biased region" description="Polar residues" evidence="1">
    <location>
        <begin position="626"/>
        <end position="644"/>
    </location>
</feature>
<dbReference type="STRING" id="452589.G9P1P2"/>
<dbReference type="OMA" id="QATHYQP"/>
<feature type="compositionally biased region" description="Polar residues" evidence="1">
    <location>
        <begin position="237"/>
        <end position="248"/>
    </location>
</feature>
<evidence type="ECO:0000313" key="3">
    <source>
        <dbReference type="Proteomes" id="UP000005426"/>
    </source>
</evidence>
<feature type="compositionally biased region" description="Basic and acidic residues" evidence="1">
    <location>
        <begin position="260"/>
        <end position="277"/>
    </location>
</feature>
<sequence>MGWFSKGQTGAGATMHSQEGSEYEVAHSSTPTHAESEGGPQKWADHRDYKYAHGPQSLSSVAAESTASLPNQNNNPYHSSGLDANSAAGRLRQGDQLEFSRSTDQISVQSKASFSSHRSASTKPKEPRNYKQYHIPIRAEVPSPASIPRNTPTSHLMAPSLTGGDETSTGIGMALGSPSHAPGSTDLRWQTGTLTTVTSGGHAQEPASNPNGVSRSMSKRWNPFSRTKSKRSKPVDTLTSQSLGSDSGKSMVDLANGAKNADDFGSGKKKSEKEGDTRGTGPVLRKDSSSSVSKFPPKDISGLPNQRNYAAPTRDAPVPPQPQFQPSKLLEVEIPTTQMDRFSVMFGTILKKQPSEYQYFLQQAQQTWHTQPSATPEQAEKPQESRKAEETQQSQPKQAPEPSRRPSKDSVKTQESQQVLSPLRPQLSVRRQVKLDKLKVPAAKTFQDASISIEIVVPERRASSPLPKSSPSFSLFPQDQAPANTLPLRVSSRARSNTSPAMVNFPTPAMYKTTKGLRKRTTSVSTPSQDEPLPTDSQMTPERREKLISKFHRKESTSSEVSIPKVAGQLSESPASMTAPVSIPAPVQPRSILKKPSGPPPQPQPLSRAAEPKPPSSQRAPPAQRVSPSQRVSPTQKPSPSQRVAPSKHQHQKSTTSIRTNADEEEVERALYEAVEISIARQISVSRQQRNIVVPLMRSASKRVPGEAVAEAAALIKPERNKRMVETRTATPQLVHPEEEGNLGQSGYRKSSRVVLEGA</sequence>
<accession>G9P1P2</accession>
<feature type="region of interest" description="Disordered" evidence="1">
    <location>
        <begin position="492"/>
        <end position="564"/>
    </location>
</feature>
<feature type="compositionally biased region" description="Polar residues" evidence="1">
    <location>
        <begin position="522"/>
        <end position="540"/>
    </location>
</feature>
<feature type="region of interest" description="Disordered" evidence="1">
    <location>
        <begin position="1"/>
        <end position="128"/>
    </location>
</feature>
<feature type="region of interest" description="Disordered" evidence="1">
    <location>
        <begin position="363"/>
        <end position="432"/>
    </location>
</feature>
<feature type="compositionally biased region" description="Polar residues" evidence="1">
    <location>
        <begin position="99"/>
        <end position="109"/>
    </location>
</feature>
<keyword evidence="3" id="KW-1185">Reference proteome</keyword>
<feature type="compositionally biased region" description="Basic and acidic residues" evidence="1">
    <location>
        <begin position="402"/>
        <end position="412"/>
    </location>
</feature>
<dbReference type="eggNOG" id="ENOG502SD0J">
    <property type="taxonomic scope" value="Eukaryota"/>
</dbReference>
<feature type="compositionally biased region" description="Polar residues" evidence="1">
    <location>
        <begin position="56"/>
        <end position="78"/>
    </location>
</feature>
<organism evidence="2 3">
    <name type="scientific">Hypocrea atroviridis (strain ATCC 20476 / IMI 206040)</name>
    <name type="common">Trichoderma atroviride</name>
    <dbReference type="NCBI Taxonomy" id="452589"/>
    <lineage>
        <taxon>Eukaryota</taxon>
        <taxon>Fungi</taxon>
        <taxon>Dikarya</taxon>
        <taxon>Ascomycota</taxon>
        <taxon>Pezizomycotina</taxon>
        <taxon>Sordariomycetes</taxon>
        <taxon>Hypocreomycetidae</taxon>
        <taxon>Hypocreales</taxon>
        <taxon>Hypocreaceae</taxon>
        <taxon>Trichoderma</taxon>
    </lineage>
</organism>
<dbReference type="KEGG" id="tatv:25779742"/>
<gene>
    <name evidence="2" type="ORF">TRIATDRAFT_285982</name>
</gene>
<dbReference type="HOGENOM" id="CLU_386840_0_0_1"/>